<organism evidence="1 2">
    <name type="scientific">Melipona quadrifasciata</name>
    <dbReference type="NCBI Taxonomy" id="166423"/>
    <lineage>
        <taxon>Eukaryota</taxon>
        <taxon>Metazoa</taxon>
        <taxon>Ecdysozoa</taxon>
        <taxon>Arthropoda</taxon>
        <taxon>Hexapoda</taxon>
        <taxon>Insecta</taxon>
        <taxon>Pterygota</taxon>
        <taxon>Neoptera</taxon>
        <taxon>Endopterygota</taxon>
        <taxon>Hymenoptera</taxon>
        <taxon>Apocrita</taxon>
        <taxon>Aculeata</taxon>
        <taxon>Apoidea</taxon>
        <taxon>Anthophila</taxon>
        <taxon>Apidae</taxon>
        <taxon>Melipona</taxon>
    </lineage>
</organism>
<gene>
    <name evidence="1" type="ORF">WN51_06528</name>
</gene>
<proteinExistence type="predicted"/>
<dbReference type="Proteomes" id="UP000053105">
    <property type="component" value="Unassembled WGS sequence"/>
</dbReference>
<protein>
    <submittedName>
        <fullName evidence="1">Uncharacterized protein</fullName>
    </submittedName>
</protein>
<evidence type="ECO:0000313" key="2">
    <source>
        <dbReference type="Proteomes" id="UP000053105"/>
    </source>
</evidence>
<dbReference type="AlphaFoldDB" id="A0A0M8ZT78"/>
<keyword evidence="2" id="KW-1185">Reference proteome</keyword>
<reference evidence="1 2" key="1">
    <citation type="submission" date="2015-07" db="EMBL/GenBank/DDBJ databases">
        <title>The genome of Melipona quadrifasciata.</title>
        <authorList>
            <person name="Pan H."/>
            <person name="Kapheim K."/>
        </authorList>
    </citation>
    <scope>NUCLEOTIDE SEQUENCE [LARGE SCALE GENOMIC DNA]</scope>
    <source>
        <strain evidence="1">0111107301</strain>
        <tissue evidence="1">Whole body</tissue>
    </source>
</reference>
<dbReference type="EMBL" id="KQ435904">
    <property type="protein sequence ID" value="KOX69049.1"/>
    <property type="molecule type" value="Genomic_DNA"/>
</dbReference>
<evidence type="ECO:0000313" key="1">
    <source>
        <dbReference type="EMBL" id="KOX69049.1"/>
    </source>
</evidence>
<sequence>MAPWVIALRSVESRPVYRHEAETHHLPLRTRRGNVAVACAGDGGGGGGGGLYHLGFLERFERVQKFYLASILISDKNFRLTAERRMLSSKDKHDKKTEDILLTSYRQDNRSNRRMEYIENIKISFDTETPFNHRFEITNYVFHVTTKSRLYPVCPVPLCSNNYEQDRCALAMVRAMTSSGAHENELKQKLANLLETIGHGSPLVGGAYNAQKGMNSWRSAWQIGEFKTQEARDSSLDNLRNVKLRDISLHERDVFISAFENERSKILLLRLDVTTAVTTA</sequence>
<accession>A0A0M8ZT78</accession>
<name>A0A0M8ZT78_9HYME</name>